<accession>A0ABN7AN92</accession>
<organism evidence="2 3">
    <name type="scientific">Nesidiocoris tenuis</name>
    <dbReference type="NCBI Taxonomy" id="355587"/>
    <lineage>
        <taxon>Eukaryota</taxon>
        <taxon>Metazoa</taxon>
        <taxon>Ecdysozoa</taxon>
        <taxon>Arthropoda</taxon>
        <taxon>Hexapoda</taxon>
        <taxon>Insecta</taxon>
        <taxon>Pterygota</taxon>
        <taxon>Neoptera</taxon>
        <taxon>Paraneoptera</taxon>
        <taxon>Hemiptera</taxon>
        <taxon>Heteroptera</taxon>
        <taxon>Panheteroptera</taxon>
        <taxon>Cimicomorpha</taxon>
        <taxon>Miridae</taxon>
        <taxon>Dicyphina</taxon>
        <taxon>Nesidiocoris</taxon>
    </lineage>
</organism>
<evidence type="ECO:0000313" key="3">
    <source>
        <dbReference type="Proteomes" id="UP001307889"/>
    </source>
</evidence>
<evidence type="ECO:0000313" key="2">
    <source>
        <dbReference type="EMBL" id="BES92714.1"/>
    </source>
</evidence>
<gene>
    <name evidence="2" type="ORF">NTJ_05523</name>
</gene>
<dbReference type="EMBL" id="AP028911">
    <property type="protein sequence ID" value="BES92714.1"/>
    <property type="molecule type" value="Genomic_DNA"/>
</dbReference>
<keyword evidence="3" id="KW-1185">Reference proteome</keyword>
<feature type="region of interest" description="Disordered" evidence="1">
    <location>
        <begin position="47"/>
        <end position="75"/>
    </location>
</feature>
<sequence length="75" mass="8386">MGKKALLFRHIRAPQRPLVANSAISAASMNEQERTCFFSKNPHKYDGRLQSSSETPFFAGPTSASEGWPEFRSRA</sequence>
<reference evidence="2 3" key="1">
    <citation type="submission" date="2023-09" db="EMBL/GenBank/DDBJ databases">
        <title>Nesidiocoris tenuis whole genome shotgun sequence.</title>
        <authorList>
            <person name="Shibata T."/>
            <person name="Shimoda M."/>
            <person name="Kobayashi T."/>
            <person name="Uehara T."/>
        </authorList>
    </citation>
    <scope>NUCLEOTIDE SEQUENCE [LARGE SCALE GENOMIC DNA]</scope>
    <source>
        <strain evidence="2 3">Japan</strain>
    </source>
</reference>
<evidence type="ECO:0000256" key="1">
    <source>
        <dbReference type="SAM" id="MobiDB-lite"/>
    </source>
</evidence>
<dbReference type="Proteomes" id="UP001307889">
    <property type="component" value="Chromosome 3"/>
</dbReference>
<proteinExistence type="predicted"/>
<protein>
    <submittedName>
        <fullName evidence="2">Uncharacterized protein</fullName>
    </submittedName>
</protein>
<name>A0ABN7AN92_9HEMI</name>